<gene>
    <name evidence="2" type="ORF">HHK36_024100</name>
</gene>
<proteinExistence type="predicted"/>
<dbReference type="Gene3D" id="3.40.30.10">
    <property type="entry name" value="Glutaredoxin"/>
    <property type="match status" value="2"/>
</dbReference>
<dbReference type="AlphaFoldDB" id="A0A835D770"/>
<dbReference type="InterPro" id="IPR003774">
    <property type="entry name" value="AlgH-like"/>
</dbReference>
<dbReference type="SUPFAM" id="SSF52833">
    <property type="entry name" value="Thioredoxin-like"/>
    <property type="match status" value="1"/>
</dbReference>
<dbReference type="Pfam" id="PF02622">
    <property type="entry name" value="DUF179"/>
    <property type="match status" value="1"/>
</dbReference>
<evidence type="ECO:0000313" key="2">
    <source>
        <dbReference type="EMBL" id="KAF8389584.1"/>
    </source>
</evidence>
<sequence length="1107" mass="124202">MELHGEGDFGRNKTLAIVEKSSSRLRQDVIRRNEFSQVSKMKRNTLHIANTSRSGESRSLMKEVAYLAASKQEKLGTLKLMVIYRSTERMLADLIGATEGITILCYHHSVSYKYQGRLRAQNILSSVYHFMSLQPEELPLKPLNTLEDLKAFFESTDRAVLLLEFCGWTPTLLSKGNNNGSDNKMHGGILGENFEGETNKTLPSGKQRQQQQQQKGLKIERLTSEVENELSGIPWVEGFTSRNDSAPLLEIERRRPDFGVSCSYEEFQRFESFFSKLTKVAREFFLPPEKQRFGLVSEKSMLSSLGVGVPDSWLVMLHFTGCPNCSKILREGDDLKDALQMDLPLVTEVEGEGHDLEPALPAKEPSIILFVDRLSESSHTRGKSKEALDALRELALHNQLSNQIDGQNNVNSKDFSIQAFQERSKSITYPSGHPTTQMVKLKDRMAVMIINEGEKAAFDNIAADAHGRSMHDILLYRLQQKKEEKLSLFAKEVGFQLLSDDFEVKVTDLLPSQTEFIQSDQVSSELLMEAIVESNLNLDKDTLQTTASKTAVELEEQAGLTGMEPSPQYNKAKITCIEKSTTLTSAEPDQIIMTGELGSAENMRVEKRSSMQVDKLGEQQVLQKGFKGSYFFSDGGYQLLRALTAESKIPSMVILDPISQQHYVFPEEAVFSYSSLVDFLDGFLNGSLLPYRRSESVPISSREATRPPFVNLDFREVDFIPRITAHTFSELILGFNKSDSQNVGLASKKDVLVLFSNSWCGFCQRMELVVREVYRAFKGYMNVFKSGSRKRGSVSISGDDLDEINSLKGKLAKEFEIKDLGLLNSILKSLDQRERYPALILFPAERKNAVSYQGDVAVTNVIKFLADQGSNSRHLNGDEGILWSGEDKGGRNRNLIKAALTTSIHEDTPAAKGNYHEVLLNNRTPTREIKDNPIRSHTSNDLHEPATHVVVGSVLNATDRLLNAPPFDKSTVLIVKADHVSGFQGLIINKHIKWDILQELDEGLELLKQAPLSFGGPLIAHGMPLVSLTRGITKERYPEVLPSVYFLDQFATIKEIEGLKSGNQSTIDSWFFLGYSSWGWEQLFDEIAEGAWHISDDQMGHLYWPLS</sequence>
<reference evidence="2 3" key="1">
    <citation type="submission" date="2020-04" db="EMBL/GenBank/DDBJ databases">
        <title>Plant Genome Project.</title>
        <authorList>
            <person name="Zhang R.-G."/>
        </authorList>
    </citation>
    <scope>NUCLEOTIDE SEQUENCE [LARGE SCALE GENOMIC DNA]</scope>
    <source>
        <strain evidence="2">YNK0</strain>
        <tissue evidence="2">Leaf</tissue>
    </source>
</reference>
<feature type="region of interest" description="Disordered" evidence="1">
    <location>
        <begin position="176"/>
        <end position="217"/>
    </location>
</feature>
<dbReference type="InterPro" id="IPR036249">
    <property type="entry name" value="Thioredoxin-like_sf"/>
</dbReference>
<protein>
    <recommendedName>
        <fullName evidence="4">Thioredoxin domain-containing protein</fullName>
    </recommendedName>
</protein>
<dbReference type="EMBL" id="JABCRI010000018">
    <property type="protein sequence ID" value="KAF8389584.1"/>
    <property type="molecule type" value="Genomic_DNA"/>
</dbReference>
<evidence type="ECO:0000256" key="1">
    <source>
        <dbReference type="SAM" id="MobiDB-lite"/>
    </source>
</evidence>
<dbReference type="PANTHER" id="PTHR31984">
    <property type="entry name" value="TRANSPORTER, PUTATIVE (DUF179)-RELATED"/>
    <property type="match status" value="1"/>
</dbReference>
<dbReference type="Proteomes" id="UP000655225">
    <property type="component" value="Unassembled WGS sequence"/>
</dbReference>
<dbReference type="SUPFAM" id="SSF143456">
    <property type="entry name" value="VC0467-like"/>
    <property type="match status" value="1"/>
</dbReference>
<dbReference type="Gene3D" id="3.40.1740.10">
    <property type="entry name" value="VC0467-like"/>
    <property type="match status" value="1"/>
</dbReference>
<keyword evidence="3" id="KW-1185">Reference proteome</keyword>
<evidence type="ECO:0000313" key="3">
    <source>
        <dbReference type="Proteomes" id="UP000655225"/>
    </source>
</evidence>
<name>A0A835D770_TETSI</name>
<organism evidence="2 3">
    <name type="scientific">Tetracentron sinense</name>
    <name type="common">Spur-leaf</name>
    <dbReference type="NCBI Taxonomy" id="13715"/>
    <lineage>
        <taxon>Eukaryota</taxon>
        <taxon>Viridiplantae</taxon>
        <taxon>Streptophyta</taxon>
        <taxon>Embryophyta</taxon>
        <taxon>Tracheophyta</taxon>
        <taxon>Spermatophyta</taxon>
        <taxon>Magnoliopsida</taxon>
        <taxon>Trochodendrales</taxon>
        <taxon>Trochodendraceae</taxon>
        <taxon>Tetracentron</taxon>
    </lineage>
</organism>
<dbReference type="PANTHER" id="PTHR31984:SF12">
    <property type="entry name" value="THIOREDOXIN DOMAIN-CONTAINING PROTEIN"/>
    <property type="match status" value="1"/>
</dbReference>
<dbReference type="OrthoDB" id="1910803at2759"/>
<evidence type="ECO:0008006" key="4">
    <source>
        <dbReference type="Google" id="ProtNLM"/>
    </source>
</evidence>
<accession>A0A835D770</accession>
<dbReference type="OMA" id="QHYVFPE"/>
<comment type="caution">
    <text evidence="2">The sequence shown here is derived from an EMBL/GenBank/DDBJ whole genome shotgun (WGS) entry which is preliminary data.</text>
</comment>